<evidence type="ECO:0000256" key="1">
    <source>
        <dbReference type="ARBA" id="ARBA00004651"/>
    </source>
</evidence>
<keyword evidence="6 7" id="KW-0472">Membrane</keyword>
<evidence type="ECO:0000256" key="7">
    <source>
        <dbReference type="RuleBase" id="RU363032"/>
    </source>
</evidence>
<dbReference type="PANTHER" id="PTHR43227">
    <property type="entry name" value="BLL4140 PROTEIN"/>
    <property type="match status" value="1"/>
</dbReference>
<dbReference type="Gene3D" id="1.10.3720.10">
    <property type="entry name" value="MetI-like"/>
    <property type="match status" value="1"/>
</dbReference>
<evidence type="ECO:0000256" key="2">
    <source>
        <dbReference type="ARBA" id="ARBA00022448"/>
    </source>
</evidence>
<dbReference type="Pfam" id="PF00528">
    <property type="entry name" value="BPD_transp_1"/>
    <property type="match status" value="1"/>
</dbReference>
<evidence type="ECO:0000256" key="6">
    <source>
        <dbReference type="ARBA" id="ARBA00023136"/>
    </source>
</evidence>
<dbReference type="InterPro" id="IPR035906">
    <property type="entry name" value="MetI-like_sf"/>
</dbReference>
<dbReference type="InterPro" id="IPR000515">
    <property type="entry name" value="MetI-like"/>
</dbReference>
<dbReference type="InterPro" id="IPR050809">
    <property type="entry name" value="UgpAE/MalFG_permease"/>
</dbReference>
<keyword evidence="5 7" id="KW-1133">Transmembrane helix</keyword>
<feature type="transmembrane region" description="Helical" evidence="7">
    <location>
        <begin position="29"/>
        <end position="55"/>
    </location>
</feature>
<feature type="transmembrane region" description="Helical" evidence="7">
    <location>
        <begin position="191"/>
        <end position="210"/>
    </location>
</feature>
<feature type="transmembrane region" description="Helical" evidence="7">
    <location>
        <begin position="127"/>
        <end position="150"/>
    </location>
</feature>
<reference evidence="9 10" key="1">
    <citation type="submission" date="2021-03" db="EMBL/GenBank/DDBJ databases">
        <title>Antimicrobial resistance genes in bacteria isolated from Japanese honey, and their potential for conferring macrolide and lincosamide resistance in the American foulbrood pathogen Paenibacillus larvae.</title>
        <authorList>
            <person name="Okamoto M."/>
            <person name="Kumagai M."/>
            <person name="Kanamori H."/>
            <person name="Takamatsu D."/>
        </authorList>
    </citation>
    <scope>NUCLEOTIDE SEQUENCE [LARGE SCALE GENOMIC DNA]</scope>
    <source>
        <strain evidence="9 10">J34TS1</strain>
    </source>
</reference>
<dbReference type="EMBL" id="BORT01000006">
    <property type="protein sequence ID" value="GIO47021.1"/>
    <property type="molecule type" value="Genomic_DNA"/>
</dbReference>
<evidence type="ECO:0000259" key="8">
    <source>
        <dbReference type="PROSITE" id="PS50928"/>
    </source>
</evidence>
<gene>
    <name evidence="9" type="ORF">J34TS1_17860</name>
</gene>
<evidence type="ECO:0000256" key="3">
    <source>
        <dbReference type="ARBA" id="ARBA00022475"/>
    </source>
</evidence>
<evidence type="ECO:0000313" key="9">
    <source>
        <dbReference type="EMBL" id="GIO47021.1"/>
    </source>
</evidence>
<feature type="transmembrane region" description="Helical" evidence="7">
    <location>
        <begin position="94"/>
        <end position="115"/>
    </location>
</feature>
<dbReference type="Proteomes" id="UP000682811">
    <property type="component" value="Unassembled WGS sequence"/>
</dbReference>
<evidence type="ECO:0000256" key="5">
    <source>
        <dbReference type="ARBA" id="ARBA00022989"/>
    </source>
</evidence>
<dbReference type="PANTHER" id="PTHR43227:SF11">
    <property type="entry name" value="BLL4140 PROTEIN"/>
    <property type="match status" value="1"/>
</dbReference>
<dbReference type="GO" id="GO:0005886">
    <property type="term" value="C:plasma membrane"/>
    <property type="evidence" value="ECO:0007669"/>
    <property type="project" value="UniProtKB-SubCell"/>
</dbReference>
<dbReference type="SUPFAM" id="SSF161098">
    <property type="entry name" value="MetI-like"/>
    <property type="match status" value="1"/>
</dbReference>
<keyword evidence="10" id="KW-1185">Reference proteome</keyword>
<dbReference type="CDD" id="cd06261">
    <property type="entry name" value="TM_PBP2"/>
    <property type="match status" value="1"/>
</dbReference>
<sequence length="324" mass="36539">MKAITNLSHKSHKSKSYRALRSARRQAPFYFMMAPGLIFITILFYIPMAGVIIAFKNYNPRDGIFGSPWMDPLFKNFEFFFKSEAARTVTFNTLFYNLLEAVTVTLCALALAILLSEVKNKVVSATYKGSILLPTFLSWVVIQYILFSLLSVDRGIVNNMVTANGGEAIYWYSEPFYWRIIMPIAYLWKNVGYYSVLYVAAIAGINPDYYEAAQLDGASNWQRIKHITLPLLKPTIIVLSLLWVGKLFNGGLGDWNGFYTLPNDAGALYPATDVIDTLVFRSLKKVNDYGMASAVGLYQSVVGFFLVLISNYIIKKKDPDSALF</sequence>
<evidence type="ECO:0000313" key="10">
    <source>
        <dbReference type="Proteomes" id="UP000682811"/>
    </source>
</evidence>
<organism evidence="9 10">
    <name type="scientific">Paenibacillus azoreducens</name>
    <dbReference type="NCBI Taxonomy" id="116718"/>
    <lineage>
        <taxon>Bacteria</taxon>
        <taxon>Bacillati</taxon>
        <taxon>Bacillota</taxon>
        <taxon>Bacilli</taxon>
        <taxon>Bacillales</taxon>
        <taxon>Paenibacillaceae</taxon>
        <taxon>Paenibacillus</taxon>
    </lineage>
</organism>
<feature type="transmembrane region" description="Helical" evidence="7">
    <location>
        <begin position="289"/>
        <end position="314"/>
    </location>
</feature>
<protein>
    <submittedName>
        <fullName evidence="9">Sugar ABC transporter permease</fullName>
    </submittedName>
</protein>
<evidence type="ECO:0000256" key="4">
    <source>
        <dbReference type="ARBA" id="ARBA00022692"/>
    </source>
</evidence>
<name>A0A920CN32_9BACL</name>
<dbReference type="AlphaFoldDB" id="A0A920CN32"/>
<keyword evidence="4 7" id="KW-0812">Transmembrane</keyword>
<keyword evidence="2 7" id="KW-0813">Transport</keyword>
<comment type="similarity">
    <text evidence="7">Belongs to the binding-protein-dependent transport system permease family.</text>
</comment>
<feature type="domain" description="ABC transmembrane type-1" evidence="8">
    <location>
        <begin position="90"/>
        <end position="310"/>
    </location>
</feature>
<dbReference type="PROSITE" id="PS50928">
    <property type="entry name" value="ABC_TM1"/>
    <property type="match status" value="1"/>
</dbReference>
<accession>A0A920CN32</accession>
<dbReference type="GO" id="GO:0055085">
    <property type="term" value="P:transmembrane transport"/>
    <property type="evidence" value="ECO:0007669"/>
    <property type="project" value="InterPro"/>
</dbReference>
<keyword evidence="3" id="KW-1003">Cell membrane</keyword>
<comment type="caution">
    <text evidence="9">The sequence shown here is derived from an EMBL/GenBank/DDBJ whole genome shotgun (WGS) entry which is preliminary data.</text>
</comment>
<proteinExistence type="inferred from homology"/>
<comment type="subcellular location">
    <subcellularLocation>
        <location evidence="1 7">Cell membrane</location>
        <topology evidence="1 7">Multi-pass membrane protein</topology>
    </subcellularLocation>
</comment>
<dbReference type="RefSeq" id="WP_212977954.1">
    <property type="nucleotide sequence ID" value="NZ_AP025343.1"/>
</dbReference>